<keyword evidence="7 12" id="KW-1133">Transmembrane helix</keyword>
<sequence>MRTRDLGFLLAFSTALLPAGAWQLMCFGVPPGLAAWFPLVFIFGVVPWIDALCGDERRNEDDAAAAVRLEHTRYFRVLTALVVPVWLGLLAWCTARFAMLDSVPAQLGWLMSTGVIGGVLAINPAHELIHKSTRWEPLLGGVLLTSVGYAGFKVEHVRGHHLHVATPEDSSSARLDESVYAFVPRALWRNVRNAWRLEAQRLRGRGRSAWSWRNEMVAWYALWLVFMAVFAWAGGLRALGFFLGQGLIAAATLEVINYVEHYGLERRLIGPGRYERVTHHHSWNAPQRYTNWLLFNLQRHSDHHAVARRRYQALRHHEDSPQLPAGYATMFVLALVPPLWRRVMNPRALACRVVGEAGTF</sequence>
<feature type="transmembrane region" description="Helical" evidence="12">
    <location>
        <begin position="74"/>
        <end position="99"/>
    </location>
</feature>
<keyword evidence="11 12" id="KW-0472">Membrane</keyword>
<dbReference type="InterPro" id="IPR005804">
    <property type="entry name" value="FA_desaturase_dom"/>
</dbReference>
<dbReference type="PANTHER" id="PTHR38674:SF1">
    <property type="entry name" value="ALKANE 1-MONOOXYGENASE 1"/>
    <property type="match status" value="1"/>
</dbReference>
<evidence type="ECO:0000256" key="5">
    <source>
        <dbReference type="ARBA" id="ARBA00022692"/>
    </source>
</evidence>
<protein>
    <submittedName>
        <fullName evidence="14">Alkane 1-monooxygenase</fullName>
    </submittedName>
</protein>
<evidence type="ECO:0000256" key="10">
    <source>
        <dbReference type="ARBA" id="ARBA00023033"/>
    </source>
</evidence>
<keyword evidence="9" id="KW-0408">Iron</keyword>
<gene>
    <name evidence="14" type="ORF">ISP17_01130</name>
</gene>
<keyword evidence="3" id="KW-1003">Cell membrane</keyword>
<comment type="similarity">
    <text evidence="2">Belongs to the fatty acid desaturase type 1 family. AlkB subfamily.</text>
</comment>
<feature type="transmembrane region" description="Helical" evidence="12">
    <location>
        <begin position="105"/>
        <end position="125"/>
    </location>
</feature>
<keyword evidence="15" id="KW-1185">Reference proteome</keyword>
<comment type="caution">
    <text evidence="14">The sequence shown here is derived from an EMBL/GenBank/DDBJ whole genome shotgun (WGS) entry which is preliminary data.</text>
</comment>
<evidence type="ECO:0000313" key="14">
    <source>
        <dbReference type="EMBL" id="MFK2902548.1"/>
    </source>
</evidence>
<evidence type="ECO:0000256" key="3">
    <source>
        <dbReference type="ARBA" id="ARBA00022475"/>
    </source>
</evidence>
<keyword evidence="8" id="KW-0560">Oxidoreductase</keyword>
<evidence type="ECO:0000256" key="12">
    <source>
        <dbReference type="SAM" id="Phobius"/>
    </source>
</evidence>
<keyword evidence="10" id="KW-0503">Monooxygenase</keyword>
<dbReference type="RefSeq" id="WP_404629671.1">
    <property type="nucleotide sequence ID" value="NZ_JADIKM010000001.1"/>
</dbReference>
<organism evidence="14 15">
    <name type="scientific">Dyella ginsengisoli</name>
    <dbReference type="NCBI Taxonomy" id="363848"/>
    <lineage>
        <taxon>Bacteria</taxon>
        <taxon>Pseudomonadati</taxon>
        <taxon>Pseudomonadota</taxon>
        <taxon>Gammaproteobacteria</taxon>
        <taxon>Lysobacterales</taxon>
        <taxon>Rhodanobacteraceae</taxon>
        <taxon>Dyella</taxon>
    </lineage>
</organism>
<dbReference type="PANTHER" id="PTHR38674">
    <property type="entry name" value="ALKANE 1-MONOOXYGENASE 1"/>
    <property type="match status" value="1"/>
</dbReference>
<feature type="transmembrane region" description="Helical" evidence="12">
    <location>
        <begin position="33"/>
        <end position="53"/>
    </location>
</feature>
<dbReference type="EMBL" id="JADIKM010000001">
    <property type="protein sequence ID" value="MFK2902548.1"/>
    <property type="molecule type" value="Genomic_DNA"/>
</dbReference>
<evidence type="ECO:0000256" key="1">
    <source>
        <dbReference type="ARBA" id="ARBA00004429"/>
    </source>
</evidence>
<evidence type="ECO:0000256" key="9">
    <source>
        <dbReference type="ARBA" id="ARBA00023004"/>
    </source>
</evidence>
<evidence type="ECO:0000256" key="7">
    <source>
        <dbReference type="ARBA" id="ARBA00022989"/>
    </source>
</evidence>
<evidence type="ECO:0000256" key="4">
    <source>
        <dbReference type="ARBA" id="ARBA00022519"/>
    </source>
</evidence>
<accession>A0ABW8JN51</accession>
<evidence type="ECO:0000256" key="8">
    <source>
        <dbReference type="ARBA" id="ARBA00023002"/>
    </source>
</evidence>
<comment type="subcellular location">
    <subcellularLocation>
        <location evidence="1">Cell inner membrane</location>
        <topology evidence="1">Multi-pass membrane protein</topology>
    </subcellularLocation>
</comment>
<dbReference type="CDD" id="cd03512">
    <property type="entry name" value="Alkane-hydroxylase"/>
    <property type="match status" value="1"/>
</dbReference>
<reference evidence="14 15" key="1">
    <citation type="submission" date="2020-10" db="EMBL/GenBank/DDBJ databases">
        <title>Phylogeny of dyella-like bacteria.</title>
        <authorList>
            <person name="Fu J."/>
        </authorList>
    </citation>
    <scope>NUCLEOTIDE SEQUENCE [LARGE SCALE GENOMIC DNA]</scope>
    <source>
        <strain evidence="14 15">Gsoil3046</strain>
    </source>
</reference>
<evidence type="ECO:0000259" key="13">
    <source>
        <dbReference type="Pfam" id="PF00487"/>
    </source>
</evidence>
<evidence type="ECO:0000256" key="11">
    <source>
        <dbReference type="ARBA" id="ARBA00023136"/>
    </source>
</evidence>
<feature type="transmembrane region" description="Helical" evidence="12">
    <location>
        <begin position="217"/>
        <end position="233"/>
    </location>
</feature>
<keyword evidence="5 12" id="KW-0812">Transmembrane</keyword>
<evidence type="ECO:0000313" key="15">
    <source>
        <dbReference type="Proteomes" id="UP001620460"/>
    </source>
</evidence>
<dbReference type="Proteomes" id="UP001620460">
    <property type="component" value="Unassembled WGS sequence"/>
</dbReference>
<evidence type="ECO:0000256" key="6">
    <source>
        <dbReference type="ARBA" id="ARBA00022723"/>
    </source>
</evidence>
<feature type="domain" description="Fatty acid desaturase" evidence="13">
    <location>
        <begin position="109"/>
        <end position="332"/>
    </location>
</feature>
<evidence type="ECO:0000256" key="2">
    <source>
        <dbReference type="ARBA" id="ARBA00010823"/>
    </source>
</evidence>
<dbReference type="InterPro" id="IPR033885">
    <property type="entry name" value="AlkB/XylM"/>
</dbReference>
<keyword evidence="4" id="KW-0997">Cell inner membrane</keyword>
<proteinExistence type="inferred from homology"/>
<dbReference type="Pfam" id="PF00487">
    <property type="entry name" value="FA_desaturase"/>
    <property type="match status" value="1"/>
</dbReference>
<name>A0ABW8JN51_9GAMM</name>
<keyword evidence="6" id="KW-0479">Metal-binding</keyword>